<dbReference type="EMBL" id="MAAF01000065">
    <property type="protein sequence ID" value="OUR80109.1"/>
    <property type="molecule type" value="Genomic_DNA"/>
</dbReference>
<dbReference type="InterPro" id="IPR013149">
    <property type="entry name" value="ADH-like_C"/>
</dbReference>
<dbReference type="NCBIfam" id="TIGR02823">
    <property type="entry name" value="oxido_YhdH"/>
    <property type="match status" value="1"/>
</dbReference>
<dbReference type="AlphaFoldDB" id="A0A1Y5ECF1"/>
<dbReference type="InterPro" id="IPR020843">
    <property type="entry name" value="ER"/>
</dbReference>
<dbReference type="Gene3D" id="3.40.50.720">
    <property type="entry name" value="NAD(P)-binding Rossmann-like Domain"/>
    <property type="match status" value="1"/>
</dbReference>
<dbReference type="InterPro" id="IPR013154">
    <property type="entry name" value="ADH-like_N"/>
</dbReference>
<dbReference type="SUPFAM" id="SSF50129">
    <property type="entry name" value="GroES-like"/>
    <property type="match status" value="1"/>
</dbReference>
<proteinExistence type="predicted"/>
<evidence type="ECO:0000313" key="2">
    <source>
        <dbReference type="EMBL" id="OUR80109.1"/>
    </source>
</evidence>
<dbReference type="Pfam" id="PF00107">
    <property type="entry name" value="ADH_zinc_N"/>
    <property type="match status" value="1"/>
</dbReference>
<dbReference type="InterPro" id="IPR036291">
    <property type="entry name" value="NAD(P)-bd_dom_sf"/>
</dbReference>
<protein>
    <submittedName>
        <fullName evidence="2">Alcohol dehydrogenase</fullName>
    </submittedName>
</protein>
<name>A0A1Y5ECF1_COLPS</name>
<feature type="domain" description="Enoyl reductase (ER)" evidence="1">
    <location>
        <begin position="13"/>
        <end position="323"/>
    </location>
</feature>
<comment type="caution">
    <text evidence="2">The sequence shown here is derived from an EMBL/GenBank/DDBJ whole genome shotgun (WGS) entry which is preliminary data.</text>
</comment>
<dbReference type="Gene3D" id="3.90.180.10">
    <property type="entry name" value="Medium-chain alcohol dehydrogenases, catalytic domain"/>
    <property type="match status" value="1"/>
</dbReference>
<dbReference type="PANTHER" id="PTHR43677">
    <property type="entry name" value="SHORT-CHAIN DEHYDROGENASE/REDUCTASE"/>
    <property type="match status" value="1"/>
</dbReference>
<dbReference type="CDD" id="cd08288">
    <property type="entry name" value="MDR_yhdh"/>
    <property type="match status" value="1"/>
</dbReference>
<dbReference type="GO" id="GO:0043957">
    <property type="term" value="F:acryloyl-CoA reductase (NADPH) activity"/>
    <property type="evidence" value="ECO:0007669"/>
    <property type="project" value="TreeGrafter"/>
</dbReference>
<gene>
    <name evidence="2" type="ORF">A9Q75_11145</name>
</gene>
<dbReference type="InterPro" id="IPR011032">
    <property type="entry name" value="GroES-like_sf"/>
</dbReference>
<sequence>MFKCLLVNKDENGYKTSITELPEQSLSQGNVLVKVLYSTLNYKDALAITGKAPVIRSFPMIPGIDFSGIVEHSESEEFKVGDKVILNGFGVGEKHMGGLSQKAKVNSDWLIPLPQTISPLQAMSIGTAGYTAMLCILALEKSGITPKSGKILVTGATGGVGSFAVKLLSLMGYSVVASTGSSKQHDYLYDLGATEIIDRAELSAPGKPLMKEKWAGAVDSIGSHTLANVCASIQYGGAVAACGLAQGMDLPASVAPFILRGVSLLGVDSVMRPRADRVAAWKKLSEILPATEMESIAEVISLEASIEVAGKLLDGDVTGRVVVDVNS</sequence>
<reference evidence="3" key="1">
    <citation type="journal article" date="2017" name="Proc. Natl. Acad. Sci. U.S.A.">
        <title>Simulation of Deepwater Horizon oil plume reveals substrate specialization within a complex community of hydrocarbon degraders.</title>
        <authorList>
            <person name="Hu P."/>
            <person name="Dubinsky E.A."/>
            <person name="Probst A.J."/>
            <person name="Wang J."/>
            <person name="Sieber C.M.K."/>
            <person name="Tom L.M."/>
            <person name="Gardinali P."/>
            <person name="Banfield J.F."/>
            <person name="Atlas R.M."/>
            <person name="Andersen G.L."/>
        </authorList>
    </citation>
    <scope>NUCLEOTIDE SEQUENCE [LARGE SCALE GENOMIC DNA]</scope>
</reference>
<dbReference type="SUPFAM" id="SSF51735">
    <property type="entry name" value="NAD(P)-binding Rossmann-fold domains"/>
    <property type="match status" value="1"/>
</dbReference>
<dbReference type="Pfam" id="PF08240">
    <property type="entry name" value="ADH_N"/>
    <property type="match status" value="1"/>
</dbReference>
<dbReference type="SMART" id="SM00829">
    <property type="entry name" value="PKS_ER"/>
    <property type="match status" value="1"/>
</dbReference>
<dbReference type="PANTHER" id="PTHR43677:SF1">
    <property type="entry name" value="ACRYLYL-COA REDUCTASE ACUI-RELATED"/>
    <property type="match status" value="1"/>
</dbReference>
<dbReference type="InterPro" id="IPR014188">
    <property type="entry name" value="Acrylyl-CoA_reductase_AcuI"/>
</dbReference>
<accession>A0A1Y5ECF1</accession>
<dbReference type="Proteomes" id="UP000243053">
    <property type="component" value="Unassembled WGS sequence"/>
</dbReference>
<evidence type="ECO:0000313" key="3">
    <source>
        <dbReference type="Proteomes" id="UP000243053"/>
    </source>
</evidence>
<organism evidence="2 3">
    <name type="scientific">Colwellia psychrerythraea</name>
    <name type="common">Vibrio psychroerythus</name>
    <dbReference type="NCBI Taxonomy" id="28229"/>
    <lineage>
        <taxon>Bacteria</taxon>
        <taxon>Pseudomonadati</taxon>
        <taxon>Pseudomonadota</taxon>
        <taxon>Gammaproteobacteria</taxon>
        <taxon>Alteromonadales</taxon>
        <taxon>Colwelliaceae</taxon>
        <taxon>Colwellia</taxon>
    </lineage>
</organism>
<dbReference type="InterPro" id="IPR051397">
    <property type="entry name" value="Zn-ADH-like_protein"/>
</dbReference>
<evidence type="ECO:0000259" key="1">
    <source>
        <dbReference type="SMART" id="SM00829"/>
    </source>
</evidence>